<dbReference type="AlphaFoldDB" id="A0AAV7WW28"/>
<sequence>MLHWLSTPREGGAPVAYLLAADGSQVTGSEPFASTFAAYYQQLYSADPLIPCADLTQFVSDLLMPCLTNEEQEAMDVDVICDELYTVLAQLHVRKELSPIGFPAEFWPLVRP</sequence>
<protein>
    <submittedName>
        <fullName evidence="1">Uncharacterized protein</fullName>
    </submittedName>
</protein>
<name>A0AAV7WW28_PLEWA</name>
<reference evidence="1" key="1">
    <citation type="journal article" date="2022" name="bioRxiv">
        <title>Sequencing and chromosome-scale assembly of the giantPleurodeles waltlgenome.</title>
        <authorList>
            <person name="Brown T."/>
            <person name="Elewa A."/>
            <person name="Iarovenko S."/>
            <person name="Subramanian E."/>
            <person name="Araus A.J."/>
            <person name="Petzold A."/>
            <person name="Susuki M."/>
            <person name="Suzuki K.-i.T."/>
            <person name="Hayashi T."/>
            <person name="Toyoda A."/>
            <person name="Oliveira C."/>
            <person name="Osipova E."/>
            <person name="Leigh N.D."/>
            <person name="Simon A."/>
            <person name="Yun M.H."/>
        </authorList>
    </citation>
    <scope>NUCLEOTIDE SEQUENCE</scope>
    <source>
        <strain evidence="1">20211129_DDA</strain>
        <tissue evidence="1">Liver</tissue>
    </source>
</reference>
<organism evidence="1 2">
    <name type="scientific">Pleurodeles waltl</name>
    <name type="common">Iberian ribbed newt</name>
    <dbReference type="NCBI Taxonomy" id="8319"/>
    <lineage>
        <taxon>Eukaryota</taxon>
        <taxon>Metazoa</taxon>
        <taxon>Chordata</taxon>
        <taxon>Craniata</taxon>
        <taxon>Vertebrata</taxon>
        <taxon>Euteleostomi</taxon>
        <taxon>Amphibia</taxon>
        <taxon>Batrachia</taxon>
        <taxon>Caudata</taxon>
        <taxon>Salamandroidea</taxon>
        <taxon>Salamandridae</taxon>
        <taxon>Pleurodelinae</taxon>
        <taxon>Pleurodeles</taxon>
    </lineage>
</organism>
<evidence type="ECO:0000313" key="1">
    <source>
        <dbReference type="EMBL" id="KAJ1216931.1"/>
    </source>
</evidence>
<dbReference type="Proteomes" id="UP001066276">
    <property type="component" value="Chromosome 1_1"/>
</dbReference>
<evidence type="ECO:0000313" key="2">
    <source>
        <dbReference type="Proteomes" id="UP001066276"/>
    </source>
</evidence>
<comment type="caution">
    <text evidence="1">The sequence shown here is derived from an EMBL/GenBank/DDBJ whole genome shotgun (WGS) entry which is preliminary data.</text>
</comment>
<gene>
    <name evidence="1" type="ORF">NDU88_004529</name>
</gene>
<accession>A0AAV7WW28</accession>
<proteinExistence type="predicted"/>
<keyword evidence="2" id="KW-1185">Reference proteome</keyword>
<dbReference type="EMBL" id="JANPWB010000001">
    <property type="protein sequence ID" value="KAJ1216931.1"/>
    <property type="molecule type" value="Genomic_DNA"/>
</dbReference>